<reference evidence="8" key="1">
    <citation type="submission" date="2021-04" db="EMBL/GenBank/DDBJ databases">
        <title>Ouciella asimina sp. nov., isolated from the surface seawater in the hydrothermal field of Okinawa Trough.</title>
        <authorList>
            <person name="Shuang W."/>
        </authorList>
    </citation>
    <scope>NUCLEOTIDE SEQUENCE</scope>
    <source>
        <strain evidence="8">LXI357</strain>
    </source>
</reference>
<keyword evidence="8" id="KW-0456">Lyase</keyword>
<evidence type="ECO:0000256" key="5">
    <source>
        <dbReference type="PIRSR" id="PIRSR015582-1"/>
    </source>
</evidence>
<evidence type="ECO:0000256" key="3">
    <source>
        <dbReference type="ARBA" id="ARBA00022723"/>
    </source>
</evidence>
<feature type="binding site" evidence="6">
    <location>
        <position position="121"/>
    </location>
    <ligand>
        <name>Mg(2+)</name>
        <dbReference type="ChEBI" id="CHEBI:18420"/>
    </ligand>
</feature>
<protein>
    <submittedName>
        <fullName evidence="8">CoA ester lyase</fullName>
    </submittedName>
</protein>
<dbReference type="Gene3D" id="3.20.20.60">
    <property type="entry name" value="Phosphoenolpyruvate-binding domains"/>
    <property type="match status" value="1"/>
</dbReference>
<feature type="binding site" evidence="6">
    <location>
        <position position="147"/>
    </location>
    <ligand>
        <name>Mg(2+)</name>
        <dbReference type="ChEBI" id="CHEBI:18420"/>
    </ligand>
</feature>
<evidence type="ECO:0000256" key="4">
    <source>
        <dbReference type="ARBA" id="ARBA00022842"/>
    </source>
</evidence>
<evidence type="ECO:0000313" key="9">
    <source>
        <dbReference type="Proteomes" id="UP000676996"/>
    </source>
</evidence>
<evidence type="ECO:0000313" key="8">
    <source>
        <dbReference type="EMBL" id="MBR0551629.1"/>
    </source>
</evidence>
<keyword evidence="9" id="KW-1185">Reference proteome</keyword>
<dbReference type="PANTHER" id="PTHR32308">
    <property type="entry name" value="LYASE BETA SUBUNIT, PUTATIVE (AFU_ORTHOLOGUE AFUA_4G13030)-RELATED"/>
    <property type="match status" value="1"/>
</dbReference>
<dbReference type="RefSeq" id="WP_284052898.1">
    <property type="nucleotide sequence ID" value="NZ_JAGRQC010000001.1"/>
</dbReference>
<organism evidence="8 9">
    <name type="scientific">Stakelama marina</name>
    <dbReference type="NCBI Taxonomy" id="2826939"/>
    <lineage>
        <taxon>Bacteria</taxon>
        <taxon>Pseudomonadati</taxon>
        <taxon>Pseudomonadota</taxon>
        <taxon>Alphaproteobacteria</taxon>
        <taxon>Sphingomonadales</taxon>
        <taxon>Sphingomonadaceae</taxon>
        <taxon>Stakelama</taxon>
    </lineage>
</organism>
<name>A0A8T4IH60_9SPHN</name>
<dbReference type="EMBL" id="JAGRQC010000001">
    <property type="protein sequence ID" value="MBR0551629.1"/>
    <property type="molecule type" value="Genomic_DNA"/>
</dbReference>
<evidence type="ECO:0000256" key="6">
    <source>
        <dbReference type="PIRSR" id="PIRSR015582-2"/>
    </source>
</evidence>
<evidence type="ECO:0000256" key="1">
    <source>
        <dbReference type="ARBA" id="ARBA00001946"/>
    </source>
</evidence>
<keyword evidence="3 6" id="KW-0479">Metal-binding</keyword>
<comment type="similarity">
    <text evidence="2">Belongs to the HpcH/HpaI aldolase family.</text>
</comment>
<sequence>MTTVHAIAPRTALFLPASNPRAIAKARTLEADIILLDLEDAVPAAQKEAARDAAVAAAQDGFDGKLLAIRVNGAESAEHGADIAAVANSAADFAILPKAEEAEGVKKVAAAVGKPLMVMIETPKGVLNASAIAALDGVTCLIAGTNDLRSELRIPAAAPRDGLALALQTIVLAARAGGCWALDGVFNALDDVEGLEHECVQGRAIGFDGKTLIHPGQLAVARRAFSPTPEEVEEARALVAAASDGAERFRDRMIEAMHVRQARALIDRIDTH</sequence>
<evidence type="ECO:0000259" key="7">
    <source>
        <dbReference type="Pfam" id="PF03328"/>
    </source>
</evidence>
<dbReference type="InterPro" id="IPR015813">
    <property type="entry name" value="Pyrv/PenolPyrv_kinase-like_dom"/>
</dbReference>
<proteinExistence type="inferred from homology"/>
<dbReference type="PANTHER" id="PTHR32308:SF10">
    <property type="entry name" value="CITRATE LYASE SUBUNIT BETA"/>
    <property type="match status" value="1"/>
</dbReference>
<dbReference type="AlphaFoldDB" id="A0A8T4IH60"/>
<dbReference type="Proteomes" id="UP000676996">
    <property type="component" value="Unassembled WGS sequence"/>
</dbReference>
<feature type="binding site" evidence="5">
    <location>
        <position position="70"/>
    </location>
    <ligand>
        <name>substrate</name>
    </ligand>
</feature>
<evidence type="ECO:0000256" key="2">
    <source>
        <dbReference type="ARBA" id="ARBA00005568"/>
    </source>
</evidence>
<feature type="domain" description="HpcH/HpaI aldolase/citrate lyase" evidence="7">
    <location>
        <begin position="10"/>
        <end position="215"/>
    </location>
</feature>
<feature type="binding site" evidence="5">
    <location>
        <position position="121"/>
    </location>
    <ligand>
        <name>substrate</name>
    </ligand>
</feature>
<dbReference type="InterPro" id="IPR011206">
    <property type="entry name" value="Citrate_lyase_beta/mcl1/mcl2"/>
</dbReference>
<dbReference type="InterPro" id="IPR005000">
    <property type="entry name" value="Aldolase/citrate-lyase_domain"/>
</dbReference>
<dbReference type="Pfam" id="PF03328">
    <property type="entry name" value="HpcH_HpaI"/>
    <property type="match status" value="1"/>
</dbReference>
<dbReference type="GO" id="GO:0006107">
    <property type="term" value="P:oxaloacetate metabolic process"/>
    <property type="evidence" value="ECO:0007669"/>
    <property type="project" value="TreeGrafter"/>
</dbReference>
<comment type="cofactor">
    <cofactor evidence="1">
        <name>Mg(2+)</name>
        <dbReference type="ChEBI" id="CHEBI:18420"/>
    </cofactor>
</comment>
<dbReference type="SUPFAM" id="SSF51621">
    <property type="entry name" value="Phosphoenolpyruvate/pyruvate domain"/>
    <property type="match status" value="1"/>
</dbReference>
<gene>
    <name evidence="8" type="ORF">J7S20_03810</name>
</gene>
<dbReference type="GO" id="GO:0016829">
    <property type="term" value="F:lyase activity"/>
    <property type="evidence" value="ECO:0007669"/>
    <property type="project" value="UniProtKB-KW"/>
</dbReference>
<keyword evidence="4 6" id="KW-0460">Magnesium</keyword>
<dbReference type="PIRSF" id="PIRSF015582">
    <property type="entry name" value="Cit_lyase_B"/>
    <property type="match status" value="1"/>
</dbReference>
<accession>A0A8T4IH60</accession>
<dbReference type="InterPro" id="IPR040442">
    <property type="entry name" value="Pyrv_kinase-like_dom_sf"/>
</dbReference>
<dbReference type="GO" id="GO:0000287">
    <property type="term" value="F:magnesium ion binding"/>
    <property type="evidence" value="ECO:0007669"/>
    <property type="project" value="TreeGrafter"/>
</dbReference>
<comment type="caution">
    <text evidence="8">The sequence shown here is derived from an EMBL/GenBank/DDBJ whole genome shotgun (WGS) entry which is preliminary data.</text>
</comment>